<organism evidence="1 2">
    <name type="scientific">Eruca vesicaria subsp. sativa</name>
    <name type="common">Garden rocket</name>
    <name type="synonym">Eruca sativa</name>
    <dbReference type="NCBI Taxonomy" id="29727"/>
    <lineage>
        <taxon>Eukaryota</taxon>
        <taxon>Viridiplantae</taxon>
        <taxon>Streptophyta</taxon>
        <taxon>Embryophyta</taxon>
        <taxon>Tracheophyta</taxon>
        <taxon>Spermatophyta</taxon>
        <taxon>Magnoliopsida</taxon>
        <taxon>eudicotyledons</taxon>
        <taxon>Gunneridae</taxon>
        <taxon>Pentapetalae</taxon>
        <taxon>rosids</taxon>
        <taxon>malvids</taxon>
        <taxon>Brassicales</taxon>
        <taxon>Brassicaceae</taxon>
        <taxon>Brassiceae</taxon>
        <taxon>Eruca</taxon>
    </lineage>
</organism>
<comment type="caution">
    <text evidence="1">The sequence shown here is derived from an EMBL/GenBank/DDBJ whole genome shotgun (WGS) entry which is preliminary data.</text>
</comment>
<dbReference type="EMBL" id="CAKOAT010075155">
    <property type="protein sequence ID" value="CAH8312892.1"/>
    <property type="molecule type" value="Genomic_DNA"/>
</dbReference>
<gene>
    <name evidence="1" type="ORF">ERUC_LOCUS6336</name>
</gene>
<sequence>MGGRERGMSITGKAKEKLLTRLTRDGFKLQIKETRGLIIMVATLEEKESLLAIDLHARSFQGMGVMNDIMLVLLGR</sequence>
<evidence type="ECO:0000313" key="1">
    <source>
        <dbReference type="EMBL" id="CAH8312892.1"/>
    </source>
</evidence>
<evidence type="ECO:0000313" key="2">
    <source>
        <dbReference type="Proteomes" id="UP001642260"/>
    </source>
</evidence>
<name>A0ABC8J546_ERUVS</name>
<reference evidence="1 2" key="1">
    <citation type="submission" date="2022-03" db="EMBL/GenBank/DDBJ databases">
        <authorList>
            <person name="Macdonald S."/>
            <person name="Ahmed S."/>
            <person name="Newling K."/>
        </authorList>
    </citation>
    <scope>NUCLEOTIDE SEQUENCE [LARGE SCALE GENOMIC DNA]</scope>
</reference>
<dbReference type="Proteomes" id="UP001642260">
    <property type="component" value="Unassembled WGS sequence"/>
</dbReference>
<accession>A0ABC8J546</accession>
<proteinExistence type="predicted"/>
<protein>
    <submittedName>
        <fullName evidence="1">Uncharacterized protein</fullName>
    </submittedName>
</protein>
<dbReference type="AlphaFoldDB" id="A0ABC8J546"/>
<keyword evidence="2" id="KW-1185">Reference proteome</keyword>